<dbReference type="GO" id="GO:0004714">
    <property type="term" value="F:transmembrane receptor protein tyrosine kinase activity"/>
    <property type="evidence" value="ECO:0007669"/>
    <property type="project" value="UniProtKB-EC"/>
</dbReference>
<evidence type="ECO:0000313" key="25">
    <source>
        <dbReference type="Proteomes" id="UP001488838"/>
    </source>
</evidence>
<keyword evidence="19" id="KW-0393">Immunoglobulin domain</keyword>
<feature type="binding site" evidence="21">
    <location>
        <position position="63"/>
    </location>
    <ligand>
        <name>ATP</name>
        <dbReference type="ChEBI" id="CHEBI:30616"/>
    </ligand>
</feature>
<feature type="domain" description="Protein kinase" evidence="23">
    <location>
        <begin position="29"/>
        <end position="328"/>
    </location>
</feature>
<evidence type="ECO:0000256" key="12">
    <source>
        <dbReference type="ARBA" id="ARBA00022840"/>
    </source>
</evidence>
<dbReference type="GO" id="GO:0005524">
    <property type="term" value="F:ATP binding"/>
    <property type="evidence" value="ECO:0007669"/>
    <property type="project" value="UniProtKB-UniRule"/>
</dbReference>
<dbReference type="GO" id="GO:0001525">
    <property type="term" value="P:angiogenesis"/>
    <property type="evidence" value="ECO:0007669"/>
    <property type="project" value="UniProtKB-KW"/>
</dbReference>
<keyword evidence="14" id="KW-0472">Membrane</keyword>
<dbReference type="GO" id="GO:0007169">
    <property type="term" value="P:cell surface receptor protein tyrosine kinase signaling pathway"/>
    <property type="evidence" value="ECO:0007669"/>
    <property type="project" value="InterPro"/>
</dbReference>
<dbReference type="PANTHER" id="PTHR24416">
    <property type="entry name" value="TYROSINE-PROTEIN KINASE RECEPTOR"/>
    <property type="match status" value="1"/>
</dbReference>
<dbReference type="SUPFAM" id="SSF56112">
    <property type="entry name" value="Protein kinase-like (PK-like)"/>
    <property type="match status" value="1"/>
</dbReference>
<keyword evidence="5" id="KW-0037">Angiogenesis</keyword>
<feature type="region of interest" description="Disordered" evidence="22">
    <location>
        <begin position="117"/>
        <end position="164"/>
    </location>
</feature>
<dbReference type="InterPro" id="IPR011009">
    <property type="entry name" value="Kinase-like_dom_sf"/>
</dbReference>
<keyword evidence="11" id="KW-0418">Kinase</keyword>
<dbReference type="Proteomes" id="UP001488838">
    <property type="component" value="Unassembled WGS sequence"/>
</dbReference>
<comment type="subcellular location">
    <subcellularLocation>
        <location evidence="1">Cell membrane</location>
        <topology evidence="1">Single-pass type I membrane protein</topology>
    </subcellularLocation>
</comment>
<proteinExistence type="predicted"/>
<evidence type="ECO:0000256" key="1">
    <source>
        <dbReference type="ARBA" id="ARBA00004251"/>
    </source>
</evidence>
<dbReference type="PROSITE" id="PS00107">
    <property type="entry name" value="PROTEIN_KINASE_ATP"/>
    <property type="match status" value="1"/>
</dbReference>
<evidence type="ECO:0000256" key="8">
    <source>
        <dbReference type="ARBA" id="ARBA00022729"/>
    </source>
</evidence>
<evidence type="ECO:0000256" key="2">
    <source>
        <dbReference type="ARBA" id="ARBA00011902"/>
    </source>
</evidence>
<keyword evidence="4" id="KW-0597">Phosphoprotein</keyword>
<dbReference type="PROSITE" id="PS00240">
    <property type="entry name" value="RECEPTOR_TYR_KIN_III"/>
    <property type="match status" value="1"/>
</dbReference>
<evidence type="ECO:0000256" key="10">
    <source>
        <dbReference type="ARBA" id="ARBA00022741"/>
    </source>
</evidence>
<evidence type="ECO:0000256" key="6">
    <source>
        <dbReference type="ARBA" id="ARBA00022679"/>
    </source>
</evidence>
<dbReference type="GO" id="GO:0005886">
    <property type="term" value="C:plasma membrane"/>
    <property type="evidence" value="ECO:0007669"/>
    <property type="project" value="UniProtKB-SubCell"/>
</dbReference>
<keyword evidence="3" id="KW-1003">Cell membrane</keyword>
<gene>
    <name evidence="24" type="ORF">U0070_025131</name>
</gene>
<feature type="compositionally biased region" description="Basic and acidic residues" evidence="22">
    <location>
        <begin position="117"/>
        <end position="133"/>
    </location>
</feature>
<dbReference type="InterPro" id="IPR000719">
    <property type="entry name" value="Prot_kinase_dom"/>
</dbReference>
<evidence type="ECO:0000256" key="17">
    <source>
        <dbReference type="ARBA" id="ARBA00023170"/>
    </source>
</evidence>
<dbReference type="PROSITE" id="PS50011">
    <property type="entry name" value="PROTEIN_KINASE_DOM"/>
    <property type="match status" value="1"/>
</dbReference>
<keyword evidence="8" id="KW-0732">Signal</keyword>
<evidence type="ECO:0000256" key="9">
    <source>
        <dbReference type="ARBA" id="ARBA00022737"/>
    </source>
</evidence>
<dbReference type="PANTHER" id="PTHR24416:SF390">
    <property type="entry name" value="VASCULAR ENDOTHELIAL GROWTH FACTOR RECEPTOR 1"/>
    <property type="match status" value="1"/>
</dbReference>
<keyword evidence="18" id="KW-0325">Glycoprotein</keyword>
<name>A0AAW0I7R8_MYOGA</name>
<protein>
    <recommendedName>
        <fullName evidence="2">receptor protein-tyrosine kinase</fullName>
        <ecNumber evidence="2">2.7.10.1</ecNumber>
    </recommendedName>
</protein>
<sequence>MDPDEVPLDEQCERLPYDASKWEFARERLKLGKSLGRGAFGKVVQASAFGIKKSPTCRTVAVKMLKEGATASEYKALMTELKILTHIGHHLNVVNLLGACTKQGGPLMDAALHMEPKKESLEPGPEQDQKPRLDSANSSESVASSGFQEDKSVSDAEEDEDCSEISKQPLTMEDLISYSFQVAKGMEFLSSRKCIHRDLAARNILLSENNVVKICDFGLARDIYKNPDYVRKGDTRLPLKWMAPESIFDKIYSTKSDVWSYGVLLWEIFSLGVHMDEDFCSRLKEGMRMRAPEYATPEIYQIMLDCWHKDPKERPRFAELVEKLGDLLQANVQQDGKDYIPINAILTRNSGFTYSVPTFSDDFFKGGFSAPKSPSGSSDDVRYVNAFKFMSLERIRTLEELSPNATSLFEDYQLDTSALLASPLLKRFTWTETKPKASMKIDLRITSKSKESGLSDVPRPSFCFSSCGHIRPVHDDSELGTDPCCSPPPDYNSVVLYSSPPA</sequence>
<evidence type="ECO:0000259" key="23">
    <source>
        <dbReference type="PROSITE" id="PS50011"/>
    </source>
</evidence>
<dbReference type="EMBL" id="JBBHLL010000195">
    <property type="protein sequence ID" value="KAK7810483.1"/>
    <property type="molecule type" value="Genomic_DNA"/>
</dbReference>
<evidence type="ECO:0000256" key="21">
    <source>
        <dbReference type="PROSITE-ProRule" id="PRU10141"/>
    </source>
</evidence>
<evidence type="ECO:0000256" key="7">
    <source>
        <dbReference type="ARBA" id="ARBA00022692"/>
    </source>
</evidence>
<evidence type="ECO:0000256" key="13">
    <source>
        <dbReference type="ARBA" id="ARBA00022989"/>
    </source>
</evidence>
<dbReference type="AlphaFoldDB" id="A0AAW0I7R8"/>
<keyword evidence="17" id="KW-0675">Receptor</keyword>
<evidence type="ECO:0000256" key="11">
    <source>
        <dbReference type="ARBA" id="ARBA00022777"/>
    </source>
</evidence>
<organism evidence="24 25">
    <name type="scientific">Myodes glareolus</name>
    <name type="common">Bank vole</name>
    <name type="synonym">Clethrionomys glareolus</name>
    <dbReference type="NCBI Taxonomy" id="447135"/>
    <lineage>
        <taxon>Eukaryota</taxon>
        <taxon>Metazoa</taxon>
        <taxon>Chordata</taxon>
        <taxon>Craniata</taxon>
        <taxon>Vertebrata</taxon>
        <taxon>Euteleostomi</taxon>
        <taxon>Mammalia</taxon>
        <taxon>Eutheria</taxon>
        <taxon>Euarchontoglires</taxon>
        <taxon>Glires</taxon>
        <taxon>Rodentia</taxon>
        <taxon>Myomorpha</taxon>
        <taxon>Muroidea</taxon>
        <taxon>Cricetidae</taxon>
        <taxon>Arvicolinae</taxon>
        <taxon>Myodes</taxon>
    </lineage>
</organism>
<keyword evidence="25" id="KW-1185">Reference proteome</keyword>
<evidence type="ECO:0000256" key="19">
    <source>
        <dbReference type="ARBA" id="ARBA00023319"/>
    </source>
</evidence>
<evidence type="ECO:0000256" key="14">
    <source>
        <dbReference type="ARBA" id="ARBA00023136"/>
    </source>
</evidence>
<dbReference type="PRINTS" id="PR00109">
    <property type="entry name" value="TYRKINASE"/>
</dbReference>
<dbReference type="InterPro" id="IPR001824">
    <property type="entry name" value="Tyr_kinase_rcpt_3_CS"/>
</dbReference>
<dbReference type="InterPro" id="IPR050122">
    <property type="entry name" value="RTK"/>
</dbReference>
<feature type="compositionally biased region" description="Low complexity" evidence="22">
    <location>
        <begin position="135"/>
        <end position="145"/>
    </location>
</feature>
<keyword evidence="13" id="KW-1133">Transmembrane helix</keyword>
<evidence type="ECO:0000256" key="5">
    <source>
        <dbReference type="ARBA" id="ARBA00022657"/>
    </source>
</evidence>
<comment type="catalytic activity">
    <reaction evidence="20">
        <text>L-tyrosyl-[protein] + ATP = O-phospho-L-tyrosyl-[protein] + ADP + H(+)</text>
        <dbReference type="Rhea" id="RHEA:10596"/>
        <dbReference type="Rhea" id="RHEA-COMP:10136"/>
        <dbReference type="Rhea" id="RHEA-COMP:20101"/>
        <dbReference type="ChEBI" id="CHEBI:15378"/>
        <dbReference type="ChEBI" id="CHEBI:30616"/>
        <dbReference type="ChEBI" id="CHEBI:46858"/>
        <dbReference type="ChEBI" id="CHEBI:61978"/>
        <dbReference type="ChEBI" id="CHEBI:456216"/>
        <dbReference type="EC" id="2.7.10.1"/>
    </reaction>
</comment>
<keyword evidence="6" id="KW-0808">Transferase</keyword>
<evidence type="ECO:0000256" key="22">
    <source>
        <dbReference type="SAM" id="MobiDB-lite"/>
    </source>
</evidence>
<evidence type="ECO:0000256" key="20">
    <source>
        <dbReference type="ARBA" id="ARBA00051243"/>
    </source>
</evidence>
<dbReference type="SMART" id="SM00219">
    <property type="entry name" value="TyrKc"/>
    <property type="match status" value="1"/>
</dbReference>
<dbReference type="GO" id="GO:0019838">
    <property type="term" value="F:growth factor binding"/>
    <property type="evidence" value="ECO:0007669"/>
    <property type="project" value="TreeGrafter"/>
</dbReference>
<dbReference type="InterPro" id="IPR017441">
    <property type="entry name" value="Protein_kinase_ATP_BS"/>
</dbReference>
<evidence type="ECO:0000256" key="18">
    <source>
        <dbReference type="ARBA" id="ARBA00023180"/>
    </source>
</evidence>
<evidence type="ECO:0000256" key="15">
    <source>
        <dbReference type="ARBA" id="ARBA00023137"/>
    </source>
</evidence>
<dbReference type="PROSITE" id="PS00109">
    <property type="entry name" value="PROTEIN_KINASE_TYR"/>
    <property type="match status" value="1"/>
</dbReference>
<dbReference type="InterPro" id="IPR001245">
    <property type="entry name" value="Ser-Thr/Tyr_kinase_cat_dom"/>
</dbReference>
<evidence type="ECO:0000313" key="24">
    <source>
        <dbReference type="EMBL" id="KAK7810483.1"/>
    </source>
</evidence>
<dbReference type="GO" id="GO:0043235">
    <property type="term" value="C:receptor complex"/>
    <property type="evidence" value="ECO:0007669"/>
    <property type="project" value="TreeGrafter"/>
</dbReference>
<keyword evidence="16" id="KW-1015">Disulfide bond</keyword>
<accession>A0AAW0I7R8</accession>
<keyword evidence="12 21" id="KW-0067">ATP-binding</keyword>
<dbReference type="FunFam" id="1.10.510.10:FF:000077">
    <property type="entry name" value="Vascular endothelial growth factor receptor 2"/>
    <property type="match status" value="1"/>
</dbReference>
<keyword evidence="15" id="KW-0829">Tyrosine-protein kinase</keyword>
<keyword evidence="9" id="KW-0677">Repeat</keyword>
<evidence type="ECO:0000256" key="4">
    <source>
        <dbReference type="ARBA" id="ARBA00022553"/>
    </source>
</evidence>
<evidence type="ECO:0000256" key="16">
    <source>
        <dbReference type="ARBA" id="ARBA00023157"/>
    </source>
</evidence>
<dbReference type="Gene3D" id="3.30.200.20">
    <property type="entry name" value="Phosphorylase Kinase, domain 1"/>
    <property type="match status" value="1"/>
</dbReference>
<dbReference type="Pfam" id="PF07714">
    <property type="entry name" value="PK_Tyr_Ser-Thr"/>
    <property type="match status" value="1"/>
</dbReference>
<reference evidence="24 25" key="1">
    <citation type="journal article" date="2023" name="bioRxiv">
        <title>Conserved and derived expression patterns and positive selection on dental genes reveal complex evolutionary context of ever-growing rodent molars.</title>
        <authorList>
            <person name="Calamari Z.T."/>
            <person name="Song A."/>
            <person name="Cohen E."/>
            <person name="Akter M."/>
            <person name="Roy R.D."/>
            <person name="Hallikas O."/>
            <person name="Christensen M.M."/>
            <person name="Li P."/>
            <person name="Marangoni P."/>
            <person name="Jernvall J."/>
            <person name="Klein O.D."/>
        </authorList>
    </citation>
    <scope>NUCLEOTIDE SEQUENCE [LARGE SCALE GENOMIC DNA]</scope>
    <source>
        <strain evidence="24">V071</strain>
    </source>
</reference>
<evidence type="ECO:0000256" key="3">
    <source>
        <dbReference type="ARBA" id="ARBA00022475"/>
    </source>
</evidence>
<dbReference type="InterPro" id="IPR008266">
    <property type="entry name" value="Tyr_kinase_AS"/>
</dbReference>
<comment type="caution">
    <text evidence="24">The sequence shown here is derived from an EMBL/GenBank/DDBJ whole genome shotgun (WGS) entry which is preliminary data.</text>
</comment>
<keyword evidence="7" id="KW-0812">Transmembrane</keyword>
<dbReference type="Gene3D" id="1.10.510.10">
    <property type="entry name" value="Transferase(Phosphotransferase) domain 1"/>
    <property type="match status" value="1"/>
</dbReference>
<dbReference type="FunFam" id="3.30.200.20:FF:000041">
    <property type="entry name" value="Vascular endothelial growth factor receptor 2"/>
    <property type="match status" value="1"/>
</dbReference>
<dbReference type="EC" id="2.7.10.1" evidence="2"/>
<keyword evidence="10 21" id="KW-0547">Nucleotide-binding</keyword>
<dbReference type="InterPro" id="IPR020635">
    <property type="entry name" value="Tyr_kinase_cat_dom"/>
</dbReference>